<organism evidence="3 4">
    <name type="scientific">Reichenbachiella carrageenanivorans</name>
    <dbReference type="NCBI Taxonomy" id="2979869"/>
    <lineage>
        <taxon>Bacteria</taxon>
        <taxon>Pseudomonadati</taxon>
        <taxon>Bacteroidota</taxon>
        <taxon>Cytophagia</taxon>
        <taxon>Cytophagales</taxon>
        <taxon>Reichenbachiellaceae</taxon>
        <taxon>Reichenbachiella</taxon>
    </lineage>
</organism>
<feature type="signal peptide" evidence="2">
    <location>
        <begin position="1"/>
        <end position="24"/>
    </location>
</feature>
<dbReference type="EMBL" id="CP106735">
    <property type="protein sequence ID" value="UXX79449.1"/>
    <property type="molecule type" value="Genomic_DNA"/>
</dbReference>
<dbReference type="Proteomes" id="UP001062165">
    <property type="component" value="Chromosome"/>
</dbReference>
<keyword evidence="2" id="KW-0732">Signal</keyword>
<feature type="chain" id="PRO_5046800872" evidence="2">
    <location>
        <begin position="25"/>
        <end position="313"/>
    </location>
</feature>
<keyword evidence="1" id="KW-0175">Coiled coil</keyword>
<evidence type="ECO:0000313" key="3">
    <source>
        <dbReference type="EMBL" id="UXX79449.1"/>
    </source>
</evidence>
<reference evidence="3" key="1">
    <citation type="submission" date="2022-10" db="EMBL/GenBank/DDBJ databases">
        <title>Comparative genomics and taxonomic characterization of three novel marine species of genus Reichenbachiella exhibiting antioxidant and polysaccharide degradation activities.</title>
        <authorList>
            <person name="Muhammad N."/>
            <person name="Lee Y.-J."/>
            <person name="Ko J."/>
            <person name="Kim S.-G."/>
        </authorList>
    </citation>
    <scope>NUCLEOTIDE SEQUENCE</scope>
    <source>
        <strain evidence="3">Wsw4-B4</strain>
    </source>
</reference>
<feature type="coiled-coil region" evidence="1">
    <location>
        <begin position="286"/>
        <end position="313"/>
    </location>
</feature>
<accession>A0ABY6D0K1</accession>
<evidence type="ECO:0000256" key="1">
    <source>
        <dbReference type="SAM" id="Coils"/>
    </source>
</evidence>
<keyword evidence="4" id="KW-1185">Reference proteome</keyword>
<proteinExistence type="predicted"/>
<protein>
    <submittedName>
        <fullName evidence="3">Uncharacterized protein</fullName>
    </submittedName>
</protein>
<name>A0ABY6D0K1_9BACT</name>
<evidence type="ECO:0000256" key="2">
    <source>
        <dbReference type="SAM" id="SignalP"/>
    </source>
</evidence>
<gene>
    <name evidence="3" type="ORF">N7E81_19045</name>
</gene>
<dbReference type="RefSeq" id="WP_263051187.1">
    <property type="nucleotide sequence ID" value="NZ_CP106735.1"/>
</dbReference>
<sequence>MLSVQTKFLLFLPLCVIALCSAWGSEVPTSALEYQQATNTRIVVEENFLRFYTGGSERMTIDEHGNVGVGVVNPDYSLHINTGGSSQVRAELNSQFAKLGVNGAGGYLGVTDENGNLTVNIRGYGDVFFNSGNVGVGTTSPYSKLHIVSNNYLDFITLDRTSNDFIENVFYLTPSFDGNHNDQLRILAGNEMIACFEDTGNVGVGTTDPAYKLQVEGTVRATTFSASNPPNWPDYVFEDTYELNELQAVEKYIEENHHLPDVPSAAEVRKNGLDIVDMQAKLLQKIEELTLYVIELKKENKIQQKEIEKLKDQ</sequence>
<evidence type="ECO:0000313" key="4">
    <source>
        <dbReference type="Proteomes" id="UP001062165"/>
    </source>
</evidence>